<accession>A0AA88L0D9</accession>
<name>A0AA88L0D9_ARTSF</name>
<dbReference type="AlphaFoldDB" id="A0AA88L0D9"/>
<keyword evidence="2" id="KW-1185">Reference proteome</keyword>
<organism evidence="1 2">
    <name type="scientific">Artemia franciscana</name>
    <name type="common">Brine shrimp</name>
    <name type="synonym">Artemia sanfranciscana</name>
    <dbReference type="NCBI Taxonomy" id="6661"/>
    <lineage>
        <taxon>Eukaryota</taxon>
        <taxon>Metazoa</taxon>
        <taxon>Ecdysozoa</taxon>
        <taxon>Arthropoda</taxon>
        <taxon>Crustacea</taxon>
        <taxon>Branchiopoda</taxon>
        <taxon>Anostraca</taxon>
        <taxon>Artemiidae</taxon>
        <taxon>Artemia</taxon>
    </lineage>
</organism>
<protein>
    <submittedName>
        <fullName evidence="1">Uncharacterized protein</fullName>
    </submittedName>
</protein>
<dbReference type="Proteomes" id="UP001187531">
    <property type="component" value="Unassembled WGS sequence"/>
</dbReference>
<dbReference type="EMBL" id="JAVRJZ010000013">
    <property type="protein sequence ID" value="KAK2714313.1"/>
    <property type="molecule type" value="Genomic_DNA"/>
</dbReference>
<comment type="caution">
    <text evidence="1">The sequence shown here is derived from an EMBL/GenBank/DDBJ whole genome shotgun (WGS) entry which is preliminary data.</text>
</comment>
<evidence type="ECO:0000313" key="2">
    <source>
        <dbReference type="Proteomes" id="UP001187531"/>
    </source>
</evidence>
<gene>
    <name evidence="1" type="ORF">QYM36_008767</name>
</gene>
<proteinExistence type="predicted"/>
<sequence length="115" mass="13446">MILCNSRPVTNTVDKLQLVLRINWILLVIITKYWDFKTETGDIKGYLNFFNNSRNRQYTRRGGGVGIYCRENLVKAFTLPCRKVTNFSDSCYEIIWFGASREVYQKPILPITNVN</sequence>
<evidence type="ECO:0000313" key="1">
    <source>
        <dbReference type="EMBL" id="KAK2714313.1"/>
    </source>
</evidence>
<reference evidence="1" key="1">
    <citation type="submission" date="2023-07" db="EMBL/GenBank/DDBJ databases">
        <title>Chromosome-level genome assembly of Artemia franciscana.</title>
        <authorList>
            <person name="Jo E."/>
        </authorList>
    </citation>
    <scope>NUCLEOTIDE SEQUENCE</scope>
    <source>
        <tissue evidence="1">Whole body</tissue>
    </source>
</reference>